<proteinExistence type="predicted"/>
<gene>
    <name evidence="1" type="ORF">BG910_11720</name>
</gene>
<dbReference type="AlphaFoldDB" id="A0A220S4P2"/>
<dbReference type="EMBL" id="CP022278">
    <property type="protein sequence ID" value="ASK28313.1"/>
    <property type="molecule type" value="Genomic_DNA"/>
</dbReference>
<evidence type="ECO:0000313" key="2">
    <source>
        <dbReference type="Proteomes" id="UP000198238"/>
    </source>
</evidence>
<dbReference type="Proteomes" id="UP000198238">
    <property type="component" value="Chromosome"/>
</dbReference>
<organism evidence="1 2">
    <name type="scientific">Neisseria chenwenguii</name>
    <dbReference type="NCBI Taxonomy" id="1853278"/>
    <lineage>
        <taxon>Bacteria</taxon>
        <taxon>Pseudomonadati</taxon>
        <taxon>Pseudomonadota</taxon>
        <taxon>Betaproteobacteria</taxon>
        <taxon>Neisseriales</taxon>
        <taxon>Neisseriaceae</taxon>
        <taxon>Neisseria</taxon>
    </lineage>
</organism>
<evidence type="ECO:0000313" key="1">
    <source>
        <dbReference type="EMBL" id="ASK28313.1"/>
    </source>
</evidence>
<name>A0A220S4P2_9NEIS</name>
<keyword evidence="2" id="KW-1185">Reference proteome</keyword>
<accession>A0A220S4P2</accession>
<reference evidence="1 2" key="1">
    <citation type="submission" date="2017-06" db="EMBL/GenBank/DDBJ databases">
        <title>Neisseria chenwenguii sp. nov., isolated from the intestinal contents of Tibetan Plateau Pika in Yushu, Qinghai Province, China.</title>
        <authorList>
            <person name="Zhang G."/>
        </authorList>
    </citation>
    <scope>NUCLEOTIDE SEQUENCE [LARGE SCALE GENOMIC DNA]</scope>
    <source>
        <strain evidence="1 2">10023</strain>
    </source>
</reference>
<sequence length="172" mass="18672">MAYADAKGYCGSGQYSGKAMNWLTMTSIDIYRLAMTGGNRAIGAGNKATNYKGADTSSFTALRRAFVNVSATQDKGRNGQTGMAMRKLATDLLQTGKVFPTAGLQVESDGLRVNNSDFRIAVPTSGGRYNNNRGTYTLKEGVYKLMNVVVEVCKPGMLEPNCYAYTDPQRIY</sequence>
<dbReference type="KEGG" id="nei:BG910_11720"/>
<protein>
    <submittedName>
        <fullName evidence="1">Uncharacterized protein</fullName>
    </submittedName>
</protein>